<comment type="subcellular location">
    <subcellularLocation>
        <location evidence="1">Nucleus</location>
    </subcellularLocation>
</comment>
<dbReference type="GO" id="GO:0006355">
    <property type="term" value="P:regulation of DNA-templated transcription"/>
    <property type="evidence" value="ECO:0007669"/>
    <property type="project" value="InterPro"/>
</dbReference>
<keyword evidence="8" id="KW-1185">Reference proteome</keyword>
<evidence type="ECO:0000256" key="1">
    <source>
        <dbReference type="ARBA" id="ARBA00004123"/>
    </source>
</evidence>
<dbReference type="InterPro" id="IPR036093">
    <property type="entry name" value="NAC_dom_sf"/>
</dbReference>
<dbReference type="OrthoDB" id="730183at2759"/>
<dbReference type="PANTHER" id="PTHR31989">
    <property type="entry name" value="NAC DOMAIN-CONTAINING PROTEIN 82-RELATED"/>
    <property type="match status" value="1"/>
</dbReference>
<dbReference type="Proteomes" id="UP001141806">
    <property type="component" value="Unassembled WGS sequence"/>
</dbReference>
<gene>
    <name evidence="7" type="ORF">NE237_010276</name>
</gene>
<accession>A0A9Q0KZF5</accession>
<keyword evidence="3" id="KW-0238">DNA-binding</keyword>
<name>A0A9Q0KZF5_9MAGN</name>
<keyword evidence="4" id="KW-0804">Transcription</keyword>
<evidence type="ECO:0000313" key="7">
    <source>
        <dbReference type="EMBL" id="KAJ4979496.1"/>
    </source>
</evidence>
<dbReference type="AlphaFoldDB" id="A0A9Q0KZF5"/>
<keyword evidence="5" id="KW-0539">Nucleus</keyword>
<evidence type="ECO:0000256" key="3">
    <source>
        <dbReference type="ARBA" id="ARBA00023125"/>
    </source>
</evidence>
<dbReference type="SUPFAM" id="SSF101941">
    <property type="entry name" value="NAC domain"/>
    <property type="match status" value="1"/>
</dbReference>
<evidence type="ECO:0000259" key="6">
    <source>
        <dbReference type="PROSITE" id="PS51005"/>
    </source>
</evidence>
<feature type="domain" description="NAC" evidence="6">
    <location>
        <begin position="3"/>
        <end position="70"/>
    </location>
</feature>
<dbReference type="PROSITE" id="PS51005">
    <property type="entry name" value="NAC"/>
    <property type="match status" value="1"/>
</dbReference>
<dbReference type="GO" id="GO:0005634">
    <property type="term" value="C:nucleus"/>
    <property type="evidence" value="ECO:0007669"/>
    <property type="project" value="UniProtKB-SubCell"/>
</dbReference>
<dbReference type="InterPro" id="IPR003441">
    <property type="entry name" value="NAC-dom"/>
</dbReference>
<evidence type="ECO:0000256" key="4">
    <source>
        <dbReference type="ARBA" id="ARBA00023163"/>
    </source>
</evidence>
<dbReference type="Pfam" id="PF02365">
    <property type="entry name" value="NAM"/>
    <property type="match status" value="1"/>
</dbReference>
<dbReference type="Gene3D" id="2.170.150.80">
    <property type="entry name" value="NAC domain"/>
    <property type="match status" value="1"/>
</dbReference>
<protein>
    <recommendedName>
        <fullName evidence="6">NAC domain-containing protein</fullName>
    </recommendedName>
</protein>
<evidence type="ECO:0000256" key="2">
    <source>
        <dbReference type="ARBA" id="ARBA00023015"/>
    </source>
</evidence>
<evidence type="ECO:0000256" key="5">
    <source>
        <dbReference type="ARBA" id="ARBA00023242"/>
    </source>
</evidence>
<dbReference type="EMBL" id="JAMYWD010000002">
    <property type="protein sequence ID" value="KAJ4979496.1"/>
    <property type="molecule type" value="Genomic_DNA"/>
</dbReference>
<proteinExistence type="predicted"/>
<dbReference type="GO" id="GO:0003677">
    <property type="term" value="F:DNA binding"/>
    <property type="evidence" value="ECO:0007669"/>
    <property type="project" value="UniProtKB-KW"/>
</dbReference>
<reference evidence="7" key="1">
    <citation type="journal article" date="2023" name="Plant J.">
        <title>The genome of the king protea, Protea cynaroides.</title>
        <authorList>
            <person name="Chang J."/>
            <person name="Duong T.A."/>
            <person name="Schoeman C."/>
            <person name="Ma X."/>
            <person name="Roodt D."/>
            <person name="Barker N."/>
            <person name="Li Z."/>
            <person name="Van de Peer Y."/>
            <person name="Mizrachi E."/>
        </authorList>
    </citation>
    <scope>NUCLEOTIDE SEQUENCE</scope>
    <source>
        <tissue evidence="7">Young leaves</tissue>
    </source>
</reference>
<comment type="caution">
    <text evidence="7">The sequence shown here is derived from an EMBL/GenBank/DDBJ whole genome shotgun (WGS) entry which is preliminary data.</text>
</comment>
<keyword evidence="2" id="KW-0805">Transcription regulation</keyword>
<evidence type="ECO:0000313" key="8">
    <source>
        <dbReference type="Proteomes" id="UP001141806"/>
    </source>
</evidence>
<sequence>MSISSGFRFHPTDKELLLYSLKRKICRRRCLNLDITAETDICKWNPEDLPDKYDYDINFPLFLCALPLLK</sequence>
<organism evidence="7 8">
    <name type="scientific">Protea cynaroides</name>
    <dbReference type="NCBI Taxonomy" id="273540"/>
    <lineage>
        <taxon>Eukaryota</taxon>
        <taxon>Viridiplantae</taxon>
        <taxon>Streptophyta</taxon>
        <taxon>Embryophyta</taxon>
        <taxon>Tracheophyta</taxon>
        <taxon>Spermatophyta</taxon>
        <taxon>Magnoliopsida</taxon>
        <taxon>Proteales</taxon>
        <taxon>Proteaceae</taxon>
        <taxon>Protea</taxon>
    </lineage>
</organism>